<organism evidence="2 3">
    <name type="scientific">Ensete ventricosum</name>
    <name type="common">Abyssinian banana</name>
    <name type="synonym">Musa ensete</name>
    <dbReference type="NCBI Taxonomy" id="4639"/>
    <lineage>
        <taxon>Eukaryota</taxon>
        <taxon>Viridiplantae</taxon>
        <taxon>Streptophyta</taxon>
        <taxon>Embryophyta</taxon>
        <taxon>Tracheophyta</taxon>
        <taxon>Spermatophyta</taxon>
        <taxon>Magnoliopsida</taxon>
        <taxon>Liliopsida</taxon>
        <taxon>Zingiberales</taxon>
        <taxon>Musaceae</taxon>
        <taxon>Ensete</taxon>
    </lineage>
</organism>
<accession>A0A426YXL7</accession>
<proteinExistence type="predicted"/>
<dbReference type="AlphaFoldDB" id="A0A426YXL7"/>
<sequence length="115" mass="13428">MRVEDRLRALFAEFRLGRSPSPRRSQCGENSDHIENPPEKEEQATDSSYPCIRVEFPRWKDGDPTGWISRVEQYFRYHRTPEASMVDIAAIHLGREAHPRSPHMKVIQERATDPL</sequence>
<protein>
    <submittedName>
        <fullName evidence="2">Uncharacterized protein</fullName>
    </submittedName>
</protein>
<comment type="caution">
    <text evidence="2">The sequence shown here is derived from an EMBL/GenBank/DDBJ whole genome shotgun (WGS) entry which is preliminary data.</text>
</comment>
<feature type="region of interest" description="Disordered" evidence="1">
    <location>
        <begin position="18"/>
        <end position="47"/>
    </location>
</feature>
<evidence type="ECO:0000313" key="3">
    <source>
        <dbReference type="Proteomes" id="UP000287651"/>
    </source>
</evidence>
<reference evidence="2 3" key="1">
    <citation type="journal article" date="2014" name="Agronomy (Basel)">
        <title>A Draft Genome Sequence for Ensete ventricosum, the Drought-Tolerant Tree Against Hunger.</title>
        <authorList>
            <person name="Harrison J."/>
            <person name="Moore K.A."/>
            <person name="Paszkiewicz K."/>
            <person name="Jones T."/>
            <person name="Grant M."/>
            <person name="Ambacheew D."/>
            <person name="Muzemil S."/>
            <person name="Studholme D.J."/>
        </authorList>
    </citation>
    <scope>NUCLEOTIDE SEQUENCE [LARGE SCALE GENOMIC DNA]</scope>
</reference>
<dbReference type="EMBL" id="AMZH03009645">
    <property type="protein sequence ID" value="RRT56421.1"/>
    <property type="molecule type" value="Genomic_DNA"/>
</dbReference>
<dbReference type="Proteomes" id="UP000287651">
    <property type="component" value="Unassembled WGS sequence"/>
</dbReference>
<evidence type="ECO:0000313" key="2">
    <source>
        <dbReference type="EMBL" id="RRT56421.1"/>
    </source>
</evidence>
<name>A0A426YXL7_ENSVE</name>
<evidence type="ECO:0000256" key="1">
    <source>
        <dbReference type="SAM" id="MobiDB-lite"/>
    </source>
</evidence>
<feature type="compositionally biased region" description="Basic and acidic residues" evidence="1">
    <location>
        <begin position="30"/>
        <end position="43"/>
    </location>
</feature>
<gene>
    <name evidence="2" type="ORF">B296_00010527</name>
</gene>